<accession>A0A0K0CUA6</accession>
<sequence>MTTKIQHELDELATIFERTNPTLPNLEDEFAQYSSAAEEAISNAFEYLVLLHARINSFKAHAELLNTSSHKHSNRSSGNDESIVTAVVKKLELPTIPFPSVVTYGVGITFGSSSIQIYIHKGSQTYKSSITSSTP</sequence>
<keyword evidence="1" id="KW-1185">Reference proteome</keyword>
<proteinExistence type="predicted"/>
<evidence type="ECO:0000313" key="1">
    <source>
        <dbReference type="Proteomes" id="UP000035642"/>
    </source>
</evidence>
<name>A0A0K0CUA6_ANGCA</name>
<dbReference type="WBParaSite" id="ACAC_0000077401-mRNA-1">
    <property type="protein sequence ID" value="ACAC_0000077401-mRNA-1"/>
    <property type="gene ID" value="ACAC_0000077401"/>
</dbReference>
<evidence type="ECO:0000313" key="2">
    <source>
        <dbReference type="WBParaSite" id="ACAC_0000077401-mRNA-1"/>
    </source>
</evidence>
<protein>
    <submittedName>
        <fullName evidence="2">Uncharacterized protein</fullName>
    </submittedName>
</protein>
<organism evidence="1 2">
    <name type="scientific">Angiostrongylus cantonensis</name>
    <name type="common">Rat lungworm</name>
    <dbReference type="NCBI Taxonomy" id="6313"/>
    <lineage>
        <taxon>Eukaryota</taxon>
        <taxon>Metazoa</taxon>
        <taxon>Ecdysozoa</taxon>
        <taxon>Nematoda</taxon>
        <taxon>Chromadorea</taxon>
        <taxon>Rhabditida</taxon>
        <taxon>Rhabditina</taxon>
        <taxon>Rhabditomorpha</taxon>
        <taxon>Strongyloidea</taxon>
        <taxon>Metastrongylidae</taxon>
        <taxon>Angiostrongylus</taxon>
    </lineage>
</organism>
<dbReference type="Proteomes" id="UP000035642">
    <property type="component" value="Unassembled WGS sequence"/>
</dbReference>
<reference evidence="2" key="2">
    <citation type="submission" date="2017-02" db="UniProtKB">
        <authorList>
            <consortium name="WormBaseParasite"/>
        </authorList>
    </citation>
    <scope>IDENTIFICATION</scope>
</reference>
<reference evidence="1" key="1">
    <citation type="submission" date="2012-09" db="EMBL/GenBank/DDBJ databases">
        <authorList>
            <person name="Martin A.A."/>
        </authorList>
    </citation>
    <scope>NUCLEOTIDE SEQUENCE</scope>
</reference>
<dbReference type="AlphaFoldDB" id="A0A0K0CUA6"/>